<dbReference type="GO" id="GO:0005525">
    <property type="term" value="F:GTP binding"/>
    <property type="evidence" value="ECO:0007669"/>
    <property type="project" value="InterPro"/>
</dbReference>
<dbReference type="SUPFAM" id="SSF48340">
    <property type="entry name" value="Interferon-induced guanylate-binding protein 1 (GBP1), C-terminal domain"/>
    <property type="match status" value="1"/>
</dbReference>
<dbReference type="AlphaFoldDB" id="A0A6P8IVS6"/>
<evidence type="ECO:0000313" key="2">
    <source>
        <dbReference type="RefSeq" id="XP_031570223.1"/>
    </source>
</evidence>
<dbReference type="InParanoid" id="A0A6P8IVS6"/>
<dbReference type="Proteomes" id="UP000515163">
    <property type="component" value="Unplaced"/>
</dbReference>
<dbReference type="KEGG" id="aten:116304605"/>
<dbReference type="RefSeq" id="XP_031570223.1">
    <property type="nucleotide sequence ID" value="XM_031714363.1"/>
</dbReference>
<dbReference type="InterPro" id="IPR027417">
    <property type="entry name" value="P-loop_NTPase"/>
</dbReference>
<gene>
    <name evidence="2" type="primary">LOC116304605</name>
</gene>
<dbReference type="Gene3D" id="3.40.50.300">
    <property type="entry name" value="P-loop containing nucleotide triphosphate hydrolases"/>
    <property type="match status" value="1"/>
</dbReference>
<keyword evidence="1" id="KW-1185">Reference proteome</keyword>
<reference evidence="2" key="1">
    <citation type="submission" date="2025-08" db="UniProtKB">
        <authorList>
            <consortium name="RefSeq"/>
        </authorList>
    </citation>
    <scope>IDENTIFICATION</scope>
    <source>
        <tissue evidence="2">Tentacle</tissue>
    </source>
</reference>
<dbReference type="OrthoDB" id="2135133at2759"/>
<organism evidence="1 2">
    <name type="scientific">Actinia tenebrosa</name>
    <name type="common">Australian red waratah sea anemone</name>
    <dbReference type="NCBI Taxonomy" id="6105"/>
    <lineage>
        <taxon>Eukaryota</taxon>
        <taxon>Metazoa</taxon>
        <taxon>Cnidaria</taxon>
        <taxon>Anthozoa</taxon>
        <taxon>Hexacorallia</taxon>
        <taxon>Actiniaria</taxon>
        <taxon>Actiniidae</taxon>
        <taxon>Actinia</taxon>
    </lineage>
</organism>
<evidence type="ECO:0000313" key="1">
    <source>
        <dbReference type="Proteomes" id="UP000515163"/>
    </source>
</evidence>
<dbReference type="GO" id="GO:0003924">
    <property type="term" value="F:GTPase activity"/>
    <property type="evidence" value="ECO:0007669"/>
    <property type="project" value="InterPro"/>
</dbReference>
<accession>A0A6P8IVS6</accession>
<name>A0A6P8IVS6_ACTTE</name>
<dbReference type="GeneID" id="116304605"/>
<protein>
    <submittedName>
        <fullName evidence="2">Uncharacterized protein LOC116304605</fullName>
    </submittedName>
</protein>
<dbReference type="PANTHER" id="PTHR10751">
    <property type="entry name" value="GUANYLATE BINDING PROTEIN"/>
    <property type="match status" value="1"/>
</dbReference>
<sequence>MTWTEMAIFPSVDCHTLFLPAIKKKFLEDLSRAREEDLTEEYKQERDILITKIKHGLKPKGKNGAPISGPELSSLLEILVEAANEGSLAQIPSRWNTFLEKLERTAKEDCLEFYEGEMTLLYKKYDNGPIPEEELQDWHTVAQNKSLKLLTHLLFGLGHVVEESSRGLSRKIDESYERSLDMNAKKTTLKCNDVQRRLELESEEELEKIGLPVKSAQLFSLFKNIEKETLKKFELYLGYLSKSIAYKTYYTRLQESLDSLRDSYVLKNNKALEGVLKYAMGKAIDVFFQISKSKDETPRTPKVLKKVLENAKQEGIEVFKTESDIAIEEDIFQPFLFMLQGKIDEVWLSMEDENTELVRRQAVSKVRELLVLFRDNTAGHKIVLPINETDLDSRLTAEKEKIFASFQSSQTGFEGFEVVKQTYGSLEVDLEKICVERRHENMVAYSKEVKVPLTTSKKVVIISADNYDTVFSLKQYIRQVCLLNLDEGKPKHWPMSLKNTIIDNFIETDKDIGKIIKARKSLWRNFKGFFQWMLWLFGMY</sequence>
<dbReference type="InterPro" id="IPR036543">
    <property type="entry name" value="Guanylate-bd_C_sf"/>
</dbReference>
<proteinExistence type="predicted"/>